<keyword evidence="3" id="KW-1185">Reference proteome</keyword>
<dbReference type="AlphaFoldDB" id="A0A1X7CGK5"/>
<dbReference type="Proteomes" id="UP000192906">
    <property type="component" value="Unassembled WGS sequence"/>
</dbReference>
<evidence type="ECO:0000256" key="1">
    <source>
        <dbReference type="SAM" id="SignalP"/>
    </source>
</evidence>
<keyword evidence="1" id="KW-0732">Signal</keyword>
<proteinExistence type="predicted"/>
<feature type="signal peptide" evidence="1">
    <location>
        <begin position="1"/>
        <end position="24"/>
    </location>
</feature>
<feature type="chain" id="PRO_5012982183" evidence="1">
    <location>
        <begin position="25"/>
        <end position="169"/>
    </location>
</feature>
<sequence>MKRLMRLGMLSVAMLVLMCGAAGAQDFPVRGSAIVPNLLYQFWSSEQSIDSYITITNITNVAVKCRVLVYDHSGNDISSYGIALTGGNGNWATVSTGSADFEIPAHGSRFFHLANTYPLKSIIAHAIIEWSADDAKLRKALIAGGWTFFVMGNSNFSHGNFLVNHGDPF</sequence>
<protein>
    <submittedName>
        <fullName evidence="2">Uncharacterized protein</fullName>
    </submittedName>
</protein>
<reference evidence="3" key="1">
    <citation type="submission" date="2017-04" db="EMBL/GenBank/DDBJ databases">
        <authorList>
            <person name="Varghese N."/>
            <person name="Submissions S."/>
        </authorList>
    </citation>
    <scope>NUCLEOTIDE SEQUENCE [LARGE SCALE GENOMIC DNA]</scope>
    <source>
        <strain evidence="3">K3S</strain>
    </source>
</reference>
<evidence type="ECO:0000313" key="3">
    <source>
        <dbReference type="Proteomes" id="UP000192906"/>
    </source>
</evidence>
<dbReference type="OrthoDB" id="5462579at2"/>
<name>A0A1X7CGK5_9BACT</name>
<organism evidence="2 3">
    <name type="scientific">Desulfovibrio gilichinskyi</name>
    <dbReference type="NCBI Taxonomy" id="1519643"/>
    <lineage>
        <taxon>Bacteria</taxon>
        <taxon>Pseudomonadati</taxon>
        <taxon>Thermodesulfobacteriota</taxon>
        <taxon>Desulfovibrionia</taxon>
        <taxon>Desulfovibrionales</taxon>
        <taxon>Desulfovibrionaceae</taxon>
        <taxon>Desulfovibrio</taxon>
    </lineage>
</organism>
<dbReference type="RefSeq" id="WP_085098801.1">
    <property type="nucleotide sequence ID" value="NZ_FWZU01000001.1"/>
</dbReference>
<gene>
    <name evidence="2" type="ORF">SAMN06295933_0868</name>
</gene>
<dbReference type="STRING" id="1519643.SAMN06295933_0868"/>
<dbReference type="EMBL" id="FWZU01000001">
    <property type="protein sequence ID" value="SME96175.1"/>
    <property type="molecule type" value="Genomic_DNA"/>
</dbReference>
<accession>A0A1X7CGK5</accession>
<evidence type="ECO:0000313" key="2">
    <source>
        <dbReference type="EMBL" id="SME96175.1"/>
    </source>
</evidence>